<keyword evidence="12" id="KW-1185">Reference proteome</keyword>
<dbReference type="FunFam" id="3.10.20.90:FF:000096">
    <property type="entry name" value="Ubiquitin thioesterase OTU1"/>
    <property type="match status" value="1"/>
</dbReference>
<proteinExistence type="predicted"/>
<dbReference type="Gene3D" id="3.10.20.90">
    <property type="entry name" value="Phosphatidylinositol 3-kinase Catalytic Subunit, Chain A, domain 1"/>
    <property type="match status" value="1"/>
</dbReference>
<name>A0A8X6LVD9_TRICU</name>
<protein>
    <recommendedName>
        <fullName evidence="9">Ubiquitin thioesterase OTU</fullName>
        <ecNumber evidence="9">3.4.19.12</ecNumber>
    </recommendedName>
</protein>
<reference evidence="11" key="1">
    <citation type="submission" date="2020-07" db="EMBL/GenBank/DDBJ databases">
        <title>Multicomponent nature underlies the extraordinary mechanical properties of spider dragline silk.</title>
        <authorList>
            <person name="Kono N."/>
            <person name="Nakamura H."/>
            <person name="Mori M."/>
            <person name="Yoshida Y."/>
            <person name="Ohtoshi R."/>
            <person name="Malay A.D."/>
            <person name="Moran D.A.P."/>
            <person name="Tomita M."/>
            <person name="Numata K."/>
            <person name="Arakawa K."/>
        </authorList>
    </citation>
    <scope>NUCLEOTIDE SEQUENCE</scope>
</reference>
<dbReference type="Pfam" id="PF24560">
    <property type="entry name" value="zf-C2H2_OTU1_C"/>
    <property type="match status" value="1"/>
</dbReference>
<evidence type="ECO:0000259" key="10">
    <source>
        <dbReference type="PROSITE" id="PS50802"/>
    </source>
</evidence>
<organism evidence="11 12">
    <name type="scientific">Trichonephila clavata</name>
    <name type="common">Joro spider</name>
    <name type="synonym">Nephila clavata</name>
    <dbReference type="NCBI Taxonomy" id="2740835"/>
    <lineage>
        <taxon>Eukaryota</taxon>
        <taxon>Metazoa</taxon>
        <taxon>Ecdysozoa</taxon>
        <taxon>Arthropoda</taxon>
        <taxon>Chelicerata</taxon>
        <taxon>Arachnida</taxon>
        <taxon>Araneae</taxon>
        <taxon>Araneomorphae</taxon>
        <taxon>Entelegynae</taxon>
        <taxon>Araneoidea</taxon>
        <taxon>Nephilidae</taxon>
        <taxon>Trichonephila</taxon>
    </lineage>
</organism>
<evidence type="ECO:0000256" key="6">
    <source>
        <dbReference type="ARBA" id="ARBA00022801"/>
    </source>
</evidence>
<dbReference type="PANTHER" id="PTHR13312">
    <property type="entry name" value="HIV-INDUCED PROTEIN-7-LIKE PROTEASE"/>
    <property type="match status" value="1"/>
</dbReference>
<dbReference type="EC" id="3.4.19.12" evidence="9"/>
<evidence type="ECO:0000313" key="11">
    <source>
        <dbReference type="EMBL" id="GFR23395.1"/>
    </source>
</evidence>
<keyword evidence="8" id="KW-0862">Zinc</keyword>
<dbReference type="CDD" id="cd17059">
    <property type="entry name" value="Ubl_OTU1"/>
    <property type="match status" value="1"/>
</dbReference>
<evidence type="ECO:0000256" key="2">
    <source>
        <dbReference type="ARBA" id="ARBA00022670"/>
    </source>
</evidence>
<evidence type="ECO:0000256" key="5">
    <source>
        <dbReference type="ARBA" id="ARBA00022786"/>
    </source>
</evidence>
<dbReference type="GO" id="GO:0005634">
    <property type="term" value="C:nucleus"/>
    <property type="evidence" value="ECO:0007669"/>
    <property type="project" value="TreeGrafter"/>
</dbReference>
<dbReference type="InterPro" id="IPR048857">
    <property type="entry name" value="OTU1_Ubl"/>
</dbReference>
<dbReference type="InterPro" id="IPR057766">
    <property type="entry name" value="Znf-C2H2_OTU1-like_C"/>
</dbReference>
<evidence type="ECO:0000256" key="7">
    <source>
        <dbReference type="ARBA" id="ARBA00022807"/>
    </source>
</evidence>
<comment type="caution">
    <text evidence="11">The sequence shown here is derived from an EMBL/GenBank/DDBJ whole genome shotgun (WGS) entry which is preliminary data.</text>
</comment>
<keyword evidence="9" id="KW-0963">Cytoplasm</keyword>
<dbReference type="PANTHER" id="PTHR13312:SF0">
    <property type="entry name" value="UBIQUITIN THIOESTERASE OTU1"/>
    <property type="match status" value="1"/>
</dbReference>
<evidence type="ECO:0000256" key="3">
    <source>
        <dbReference type="ARBA" id="ARBA00022723"/>
    </source>
</evidence>
<evidence type="ECO:0000313" key="12">
    <source>
        <dbReference type="Proteomes" id="UP000887116"/>
    </source>
</evidence>
<dbReference type="OrthoDB" id="65596at2759"/>
<keyword evidence="6 9" id="KW-0378">Hydrolase</keyword>
<comment type="subcellular location">
    <subcellularLocation>
        <location evidence="9">Cytoplasm</location>
    </subcellularLocation>
</comment>
<keyword evidence="2" id="KW-0645">Protease</keyword>
<dbReference type="AlphaFoldDB" id="A0A8X6LVD9"/>
<sequence>MATNNFVLRCKTEKGAFTLTDLSNDSTVEDLKLNLTKLTAVNPESMKFLSGYPPKPLATENGSLKLFDLNIHSGDTLIMEIQKVISENVPEGAAVGAQGNNIQDLMNQSAIMMRHVVPANNSCLFTSIEFILSNNGNGNREARDLRGIIANVVRNNPAKYSEGFLEKPNHEYCAWITDPTHWGGAIELSILSEYFGMEIVAINILSLSAHRFGEANDYQNRIFLIYDGIHYDPLVLEYGDHIQTVFSAYDERPMDMAMELAREAKESRQFTDVINYNLSCKSCHIRMRGNRGAYEHASYTGHCEFGEV</sequence>
<dbReference type="GO" id="GO:0030968">
    <property type="term" value="P:endoplasmic reticulum unfolded protein response"/>
    <property type="evidence" value="ECO:0007669"/>
    <property type="project" value="TreeGrafter"/>
</dbReference>
<keyword evidence="3" id="KW-0479">Metal-binding</keyword>
<evidence type="ECO:0000256" key="9">
    <source>
        <dbReference type="RuleBase" id="RU367104"/>
    </source>
</evidence>
<dbReference type="GO" id="GO:0005829">
    <property type="term" value="C:cytosol"/>
    <property type="evidence" value="ECO:0007669"/>
    <property type="project" value="TreeGrafter"/>
</dbReference>
<dbReference type="SUPFAM" id="SSF54236">
    <property type="entry name" value="Ubiquitin-like"/>
    <property type="match status" value="1"/>
</dbReference>
<dbReference type="PROSITE" id="PS50802">
    <property type="entry name" value="OTU"/>
    <property type="match status" value="1"/>
</dbReference>
<dbReference type="InterPro" id="IPR038765">
    <property type="entry name" value="Papain-like_cys_pep_sf"/>
</dbReference>
<dbReference type="GO" id="GO:0016579">
    <property type="term" value="P:protein deubiquitination"/>
    <property type="evidence" value="ECO:0007669"/>
    <property type="project" value="TreeGrafter"/>
</dbReference>
<evidence type="ECO:0000256" key="8">
    <source>
        <dbReference type="ARBA" id="ARBA00022833"/>
    </source>
</evidence>
<keyword evidence="7 9" id="KW-0788">Thiol protease</keyword>
<evidence type="ECO:0000256" key="1">
    <source>
        <dbReference type="ARBA" id="ARBA00000707"/>
    </source>
</evidence>
<accession>A0A8X6LVD9</accession>
<feature type="domain" description="OTU" evidence="10">
    <location>
        <begin position="112"/>
        <end position="237"/>
    </location>
</feature>
<comment type="catalytic activity">
    <reaction evidence="1 9">
        <text>Thiol-dependent hydrolysis of ester, thioester, amide, peptide and isopeptide bonds formed by the C-terminal Gly of ubiquitin (a 76-residue protein attached to proteins as an intracellular targeting signal).</text>
        <dbReference type="EC" id="3.4.19.12"/>
    </reaction>
</comment>
<comment type="function">
    <text evidence="9">Hydrolase that can remove conjugated ubiquitin from proteins and may therefore play an important regulatory role at the level of protein turnover by preventing degradation.</text>
</comment>
<dbReference type="CDD" id="cd22745">
    <property type="entry name" value="OTU_OTU1"/>
    <property type="match status" value="1"/>
</dbReference>
<dbReference type="GO" id="GO:0036503">
    <property type="term" value="P:ERAD pathway"/>
    <property type="evidence" value="ECO:0007669"/>
    <property type="project" value="TreeGrafter"/>
</dbReference>
<dbReference type="Gene3D" id="3.90.70.80">
    <property type="match status" value="1"/>
</dbReference>
<dbReference type="GO" id="GO:0004843">
    <property type="term" value="F:cysteine-type deubiquitinase activity"/>
    <property type="evidence" value="ECO:0007669"/>
    <property type="project" value="UniProtKB-UniRule"/>
</dbReference>
<dbReference type="Proteomes" id="UP000887116">
    <property type="component" value="Unassembled WGS sequence"/>
</dbReference>
<dbReference type="Pfam" id="PF02338">
    <property type="entry name" value="OTU"/>
    <property type="match status" value="1"/>
</dbReference>
<dbReference type="GO" id="GO:0008270">
    <property type="term" value="F:zinc ion binding"/>
    <property type="evidence" value="ECO:0007669"/>
    <property type="project" value="UniProtKB-KW"/>
</dbReference>
<dbReference type="EMBL" id="BMAO01008434">
    <property type="protein sequence ID" value="GFR23395.1"/>
    <property type="molecule type" value="Genomic_DNA"/>
</dbReference>
<dbReference type="InterPro" id="IPR003323">
    <property type="entry name" value="OTU_dom"/>
</dbReference>
<dbReference type="InterPro" id="IPR029071">
    <property type="entry name" value="Ubiquitin-like_domsf"/>
</dbReference>
<keyword evidence="5 9" id="KW-0833">Ubl conjugation pathway</keyword>
<dbReference type="SUPFAM" id="SSF54001">
    <property type="entry name" value="Cysteine proteinases"/>
    <property type="match status" value="1"/>
</dbReference>
<keyword evidence="4" id="KW-0863">Zinc-finger</keyword>
<gene>
    <name evidence="11" type="primary">yod1</name>
    <name evidence="11" type="ORF">TNCT_134261</name>
</gene>
<evidence type="ECO:0000256" key="4">
    <source>
        <dbReference type="ARBA" id="ARBA00022771"/>
    </source>
</evidence>
<dbReference type="Pfam" id="PF21403">
    <property type="entry name" value="OTU1_UBXL"/>
    <property type="match status" value="1"/>
</dbReference>